<keyword evidence="2" id="KW-0472">Membrane</keyword>
<feature type="compositionally biased region" description="Low complexity" evidence="1">
    <location>
        <begin position="133"/>
        <end position="147"/>
    </location>
</feature>
<feature type="compositionally biased region" description="Low complexity" evidence="1">
    <location>
        <begin position="107"/>
        <end position="123"/>
    </location>
</feature>
<keyword evidence="2" id="KW-1133">Transmembrane helix</keyword>
<evidence type="ECO:0000313" key="4">
    <source>
        <dbReference type="EMBL" id="XBO37261.1"/>
    </source>
</evidence>
<evidence type="ECO:0000256" key="1">
    <source>
        <dbReference type="SAM" id="MobiDB-lite"/>
    </source>
</evidence>
<dbReference type="EMBL" id="CP157484">
    <property type="protein sequence ID" value="XBO37261.1"/>
    <property type="molecule type" value="Genomic_DNA"/>
</dbReference>
<sequence>MIGVLIELLVCVLLATTIGYCIVLDRRLRRLKADEATMRRTIIDLMTATENADRAVAGLRAVVEDCDKTIGAQLRVAEQHSAELAGRIQSGDDVISRISRIVETARGGLEPAGPAAAPRTAPSVAPPPPPAVSPREAPEVASNGANSRLAATLAAAEAFAQRARRRLDSQAA</sequence>
<dbReference type="Pfam" id="PF20072">
    <property type="entry name" value="DUF6468"/>
    <property type="match status" value="1"/>
</dbReference>
<protein>
    <submittedName>
        <fullName evidence="4">DUF6468 domain-containing protein</fullName>
    </submittedName>
</protein>
<evidence type="ECO:0000259" key="3">
    <source>
        <dbReference type="Pfam" id="PF20072"/>
    </source>
</evidence>
<name>A0AAU7JA88_9HYPH</name>
<keyword evidence="2" id="KW-0812">Transmembrane</keyword>
<dbReference type="RefSeq" id="WP_406854083.1">
    <property type="nucleotide sequence ID" value="NZ_CP157484.1"/>
</dbReference>
<proteinExistence type="predicted"/>
<accession>A0AAU7JA88</accession>
<feature type="transmembrane region" description="Helical" evidence="2">
    <location>
        <begin position="6"/>
        <end position="24"/>
    </location>
</feature>
<dbReference type="InterPro" id="IPR045531">
    <property type="entry name" value="DUF6468"/>
</dbReference>
<gene>
    <name evidence="4" type="ORF">ABEG18_16185</name>
</gene>
<feature type="region of interest" description="Disordered" evidence="1">
    <location>
        <begin position="107"/>
        <end position="147"/>
    </location>
</feature>
<dbReference type="AlphaFoldDB" id="A0AAU7JA88"/>
<reference evidence="4" key="1">
    <citation type="submission" date="2024-05" db="EMBL/GenBank/DDBJ databases">
        <authorList>
            <person name="Kim S."/>
            <person name="Heo J."/>
            <person name="Choi H."/>
            <person name="Choi Y."/>
            <person name="Kwon S.-W."/>
            <person name="Kim Y."/>
        </authorList>
    </citation>
    <scope>NUCLEOTIDE SEQUENCE</scope>
    <source>
        <strain evidence="4">KACC 23698</strain>
    </source>
</reference>
<feature type="domain" description="DUF6468" evidence="3">
    <location>
        <begin position="31"/>
        <end position="106"/>
    </location>
</feature>
<evidence type="ECO:0000256" key="2">
    <source>
        <dbReference type="SAM" id="Phobius"/>
    </source>
</evidence>
<organism evidence="4">
    <name type="scientific">Alsobacter sp. KACC 23698</name>
    <dbReference type="NCBI Taxonomy" id="3149229"/>
    <lineage>
        <taxon>Bacteria</taxon>
        <taxon>Pseudomonadati</taxon>
        <taxon>Pseudomonadota</taxon>
        <taxon>Alphaproteobacteria</taxon>
        <taxon>Hyphomicrobiales</taxon>
        <taxon>Alsobacteraceae</taxon>
        <taxon>Alsobacter</taxon>
    </lineage>
</organism>